<dbReference type="GO" id="GO:0015627">
    <property type="term" value="C:type II protein secretion system complex"/>
    <property type="evidence" value="ECO:0007669"/>
    <property type="project" value="TreeGrafter"/>
</dbReference>
<dbReference type="PRINTS" id="PR00811">
    <property type="entry name" value="BCTERIALGSPD"/>
</dbReference>
<dbReference type="PANTHER" id="PTHR30332:SF17">
    <property type="entry name" value="TYPE IV PILIATION SYSTEM PROTEIN DR_0774-RELATED"/>
    <property type="match status" value="1"/>
</dbReference>
<keyword evidence="5" id="KW-0813">Transport</keyword>
<dbReference type="Pfam" id="PF00263">
    <property type="entry name" value="Secretin"/>
    <property type="match status" value="1"/>
</dbReference>
<evidence type="ECO:0000256" key="7">
    <source>
        <dbReference type="SAM" id="SignalP"/>
    </source>
</evidence>
<evidence type="ECO:0000256" key="3">
    <source>
        <dbReference type="ARBA" id="ARBA00023136"/>
    </source>
</evidence>
<comment type="caution">
    <text evidence="10">The sequence shown here is derived from an EMBL/GenBank/DDBJ whole genome shotgun (WGS) entry which is preliminary data.</text>
</comment>
<evidence type="ECO:0000256" key="1">
    <source>
        <dbReference type="ARBA" id="ARBA00004370"/>
    </source>
</evidence>
<evidence type="ECO:0000256" key="5">
    <source>
        <dbReference type="RuleBase" id="RU004004"/>
    </source>
</evidence>
<evidence type="ECO:0000256" key="6">
    <source>
        <dbReference type="SAM" id="MobiDB-lite"/>
    </source>
</evidence>
<dbReference type="Pfam" id="PF03958">
    <property type="entry name" value="Secretin_N"/>
    <property type="match status" value="1"/>
</dbReference>
<name>A0A848B7Z9_9FIRM</name>
<dbReference type="Gene3D" id="3.55.50.30">
    <property type="match status" value="1"/>
</dbReference>
<evidence type="ECO:0000259" key="8">
    <source>
        <dbReference type="Pfam" id="PF00263"/>
    </source>
</evidence>
<comment type="similarity">
    <text evidence="4">Belongs to the bacterial secretin family.</text>
</comment>
<dbReference type="EMBL" id="JABAFA010000039">
    <property type="protein sequence ID" value="NMD99586.1"/>
    <property type="molecule type" value="Genomic_DNA"/>
</dbReference>
<keyword evidence="2 7" id="KW-0732">Signal</keyword>
<evidence type="ECO:0000313" key="10">
    <source>
        <dbReference type="EMBL" id="NMD99586.1"/>
    </source>
</evidence>
<gene>
    <name evidence="10" type="ORF">HF878_08935</name>
</gene>
<dbReference type="InterPro" id="IPR005644">
    <property type="entry name" value="NolW-like"/>
</dbReference>
<feature type="domain" description="NolW-like" evidence="9">
    <location>
        <begin position="109"/>
        <end position="197"/>
    </location>
</feature>
<evidence type="ECO:0000313" key="11">
    <source>
        <dbReference type="Proteomes" id="UP000543804"/>
    </source>
</evidence>
<dbReference type="PANTHER" id="PTHR30332">
    <property type="entry name" value="PROBABLE GENERAL SECRETION PATHWAY PROTEIN D"/>
    <property type="match status" value="1"/>
</dbReference>
<comment type="subcellular location">
    <subcellularLocation>
        <location evidence="5">Cell outer membrane</location>
    </subcellularLocation>
    <subcellularLocation>
        <location evidence="1">Membrane</location>
    </subcellularLocation>
</comment>
<dbReference type="AlphaFoldDB" id="A0A848B7Z9"/>
<accession>A0A848B7Z9</accession>
<evidence type="ECO:0000256" key="4">
    <source>
        <dbReference type="RuleBase" id="RU004003"/>
    </source>
</evidence>
<dbReference type="InterPro" id="IPR038591">
    <property type="entry name" value="NolW-like_sf"/>
</dbReference>
<feature type="region of interest" description="Disordered" evidence="6">
    <location>
        <begin position="135"/>
        <end position="162"/>
    </location>
</feature>
<dbReference type="InterPro" id="IPR050810">
    <property type="entry name" value="Bact_Secretion_Sys_Channel"/>
</dbReference>
<dbReference type="GO" id="GO:0009279">
    <property type="term" value="C:cell outer membrane"/>
    <property type="evidence" value="ECO:0007669"/>
    <property type="project" value="UniProtKB-SubCell"/>
</dbReference>
<keyword evidence="11" id="KW-1185">Reference proteome</keyword>
<dbReference type="Proteomes" id="UP000543804">
    <property type="component" value="Unassembled WGS sequence"/>
</dbReference>
<reference evidence="10 11" key="1">
    <citation type="submission" date="2020-04" db="EMBL/GenBank/DDBJ databases">
        <authorList>
            <person name="Hitch T.C.A."/>
            <person name="Wylensek D."/>
            <person name="Clavel T."/>
        </authorList>
    </citation>
    <scope>NUCLEOTIDE SEQUENCE [LARGE SCALE GENOMIC DNA]</scope>
    <source>
        <strain evidence="10 11">PG-130-P53-12</strain>
    </source>
</reference>
<protein>
    <submittedName>
        <fullName evidence="10">Type II and III secretion system protein</fullName>
    </submittedName>
</protein>
<dbReference type="InterPro" id="IPR001775">
    <property type="entry name" value="GspD/PilQ"/>
</dbReference>
<feature type="domain" description="Type II/III secretion system secretin-like" evidence="8">
    <location>
        <begin position="295"/>
        <end position="453"/>
    </location>
</feature>
<evidence type="ECO:0000256" key="2">
    <source>
        <dbReference type="ARBA" id="ARBA00022729"/>
    </source>
</evidence>
<organism evidence="10 11">
    <name type="scientific">Selenomonas bovis</name>
    <dbReference type="NCBI Taxonomy" id="416586"/>
    <lineage>
        <taxon>Bacteria</taxon>
        <taxon>Bacillati</taxon>
        <taxon>Bacillota</taxon>
        <taxon>Negativicutes</taxon>
        <taxon>Selenomonadales</taxon>
        <taxon>Selenomonadaceae</taxon>
        <taxon>Selenomonas</taxon>
    </lineage>
</organism>
<dbReference type="Gene3D" id="3.30.1370.120">
    <property type="match status" value="1"/>
</dbReference>
<feature type="signal peptide" evidence="7">
    <location>
        <begin position="1"/>
        <end position="26"/>
    </location>
</feature>
<dbReference type="RefSeq" id="WP_170077871.1">
    <property type="nucleotide sequence ID" value="NZ_JABAFA010000039.1"/>
</dbReference>
<dbReference type="GO" id="GO:0009306">
    <property type="term" value="P:protein secretion"/>
    <property type="evidence" value="ECO:0007669"/>
    <property type="project" value="InterPro"/>
</dbReference>
<keyword evidence="3" id="KW-0472">Membrane</keyword>
<proteinExistence type="inferred from homology"/>
<dbReference type="InterPro" id="IPR004846">
    <property type="entry name" value="T2SS/T3SS_dom"/>
</dbReference>
<evidence type="ECO:0000259" key="9">
    <source>
        <dbReference type="Pfam" id="PF03958"/>
    </source>
</evidence>
<feature type="chain" id="PRO_5032980317" evidence="7">
    <location>
        <begin position="27"/>
        <end position="463"/>
    </location>
</feature>
<sequence length="463" mass="50693">MHPTLSKALILPALLTPLLLPLPAAAAPVSLHFVDADLAAVLRAAARLGGYGLVLDSAVEGRVTIDTEAEPSLFLPQLARMYGLAIEQQGTTFYISAASRRSAQRRPYVFPIRYGAPDRLAAAVNLSFPSAGFEQKVTNSNSDTEKKENRPRTAAQPSDQTRVTCDADSQSLIFYGTPDEAQAVRDLLRTLDVPARQVSLEAKVVSLSKDASRELGVEWNWSALPQTPEVSESWETRRHITTTADGKRVTEYEDLPKREVRRTFRGGSAIPGILQFGHGPEGYPFEFYYEANLHALVSEGKAKLLSRPNVTTLTGREAVIEIGGEVPVPTTETTDRATTTSFTYQKAGIILRYTPWVSDDGSITALVHTEVSSPLYVADLKAYRFQKRSADTTVRLRDGETMVIGGLIGSEEARSLSKIPFLGDLPVLGAFFRNERKSKEDSEIMMFLTAHVLPETAPAKGEK</sequence>